<accession>A0A803FT22</accession>
<proteinExistence type="predicted"/>
<dbReference type="InterPro" id="IPR001296">
    <property type="entry name" value="Glyco_trans_1"/>
</dbReference>
<dbReference type="AlphaFoldDB" id="A0A803FT22"/>
<dbReference type="InterPro" id="IPR028098">
    <property type="entry name" value="Glyco_trans_4-like_N"/>
</dbReference>
<evidence type="ECO:0000259" key="2">
    <source>
        <dbReference type="Pfam" id="PF13439"/>
    </source>
</evidence>
<dbReference type="Proteomes" id="UP000294289">
    <property type="component" value="Chromosome"/>
</dbReference>
<dbReference type="PANTHER" id="PTHR12526">
    <property type="entry name" value="GLYCOSYLTRANSFERASE"/>
    <property type="match status" value="1"/>
</dbReference>
<name>A0A803FT22_9GAMM</name>
<dbReference type="Gene3D" id="3.40.50.2000">
    <property type="entry name" value="Glycogen Phosphorylase B"/>
    <property type="match status" value="2"/>
</dbReference>
<reference evidence="3 4" key="1">
    <citation type="submission" date="2019-02" db="EMBL/GenBank/DDBJ databases">
        <authorList>
            <person name="Manzano-Marin A."/>
            <person name="Manzano-Marin A."/>
        </authorList>
    </citation>
    <scope>NUCLEOTIDE SEQUENCE [LARGE SCALE GENOMIC DNA]</scope>
    <source>
        <strain evidence="3 4">ErCipiceae</strain>
    </source>
</reference>
<evidence type="ECO:0000313" key="4">
    <source>
        <dbReference type="Proteomes" id="UP000294289"/>
    </source>
</evidence>
<dbReference type="PANTHER" id="PTHR12526:SF623">
    <property type="entry name" value="WABG"/>
    <property type="match status" value="1"/>
</dbReference>
<feature type="domain" description="Glycosyl transferase family 1" evidence="1">
    <location>
        <begin position="193"/>
        <end position="339"/>
    </location>
</feature>
<dbReference type="GO" id="GO:0016757">
    <property type="term" value="F:glycosyltransferase activity"/>
    <property type="evidence" value="ECO:0007669"/>
    <property type="project" value="InterPro"/>
</dbReference>
<dbReference type="Pfam" id="PF13439">
    <property type="entry name" value="Glyco_transf_4"/>
    <property type="match status" value="1"/>
</dbReference>
<dbReference type="GO" id="GO:1901135">
    <property type="term" value="P:carbohydrate derivative metabolic process"/>
    <property type="evidence" value="ECO:0007669"/>
    <property type="project" value="UniProtKB-ARBA"/>
</dbReference>
<dbReference type="RefSeq" id="WP_157990868.1">
    <property type="nucleotide sequence ID" value="NZ_LR217737.1"/>
</dbReference>
<dbReference type="EMBL" id="LR217737">
    <property type="protein sequence ID" value="VFP87573.1"/>
    <property type="molecule type" value="Genomic_DNA"/>
</dbReference>
<sequence length="375" mass="43426">MKQIRLAIVRQQYRFDGGAENFISSILAASELQILDLHFITRQWPKKYLTNWNFHLCNPIKLGRVSRERDFAKAAYKLWKKEQINLIQSHERIAGCHIYRAGDGVHQIWLEQWCRILPKWKQKMLFNSRYHNYIMKTEQKMYQAPELKAVICNTKMIKQEIIERFDVNSDKIHVIYNAIDTRRFIPANEQQQASIRRKLHLPCQAYILIYVGSGYERKGLKTTIHAVAMTNYYLIVVGKDKKEKKYKMIANELGCANRILFAGAQLDTCQWYQASDGLILPSLYDPGPNVILEAMACGLPIITSTTCGGNEFVESGKTGYICDALDVPAIRDAIMELSRWRCNSHIRNHTREKAMSLSSSRLAQQLISLYQIVMN</sequence>
<evidence type="ECO:0000313" key="3">
    <source>
        <dbReference type="EMBL" id="VFP87573.1"/>
    </source>
</evidence>
<dbReference type="SUPFAM" id="SSF53756">
    <property type="entry name" value="UDP-Glycosyltransferase/glycogen phosphorylase"/>
    <property type="match status" value="1"/>
</dbReference>
<gene>
    <name evidence="3" type="ORF">ERCIPICE3303_175</name>
</gene>
<organism evidence="3 4">
    <name type="scientific">Candidatus Erwinia haradaeae</name>
    <dbReference type="NCBI Taxonomy" id="1922217"/>
    <lineage>
        <taxon>Bacteria</taxon>
        <taxon>Pseudomonadati</taxon>
        <taxon>Pseudomonadota</taxon>
        <taxon>Gammaproteobacteria</taxon>
        <taxon>Enterobacterales</taxon>
        <taxon>Erwiniaceae</taxon>
        <taxon>Erwinia</taxon>
    </lineage>
</organism>
<dbReference type="OrthoDB" id="9802524at2"/>
<keyword evidence="3" id="KW-0808">Transferase</keyword>
<evidence type="ECO:0000259" key="1">
    <source>
        <dbReference type="Pfam" id="PF00534"/>
    </source>
</evidence>
<protein>
    <submittedName>
        <fullName evidence="3">Glycosyl transferase group 1 family protein</fullName>
    </submittedName>
</protein>
<feature type="domain" description="Glycosyltransferase subfamily 4-like N-terminal" evidence="2">
    <location>
        <begin position="17"/>
        <end position="183"/>
    </location>
</feature>
<dbReference type="Pfam" id="PF00534">
    <property type="entry name" value="Glycos_transf_1"/>
    <property type="match status" value="1"/>
</dbReference>
<dbReference type="CDD" id="cd03801">
    <property type="entry name" value="GT4_PimA-like"/>
    <property type="match status" value="1"/>
</dbReference>